<name>A0A0F9MC24_9ZZZZ</name>
<dbReference type="Gene3D" id="3.30.70.100">
    <property type="match status" value="1"/>
</dbReference>
<dbReference type="InterPro" id="IPR007024">
    <property type="entry name" value="BLUF_domain"/>
</dbReference>
<dbReference type="GO" id="GO:0009882">
    <property type="term" value="F:blue light photoreceptor activity"/>
    <property type="evidence" value="ECO:0007669"/>
    <property type="project" value="InterPro"/>
</dbReference>
<comment type="caution">
    <text evidence="2">The sequence shown here is derived from an EMBL/GenBank/DDBJ whole genome shotgun (WGS) entry which is preliminary data.</text>
</comment>
<dbReference type="GO" id="GO:0071949">
    <property type="term" value="F:FAD binding"/>
    <property type="evidence" value="ECO:0007669"/>
    <property type="project" value="InterPro"/>
</dbReference>
<dbReference type="SMART" id="SM01034">
    <property type="entry name" value="BLUF"/>
    <property type="match status" value="1"/>
</dbReference>
<evidence type="ECO:0000259" key="1">
    <source>
        <dbReference type="PROSITE" id="PS50925"/>
    </source>
</evidence>
<sequence length="162" mass="18582">MYTLAYESIADNNLNVGAMEALLKKARSNNALKGITGCLIYYDGSFVQLLEGEEQNVLELYGKIKLDGRHSDVHMFSEDDIRAGTFPDREMAYYPIDEIKASRYEFEQFKRNLLLLTDLMRPTNITVKLFWARINFLLGGPPRCQVYTGNNCWPAPTPTLFR</sequence>
<proteinExistence type="predicted"/>
<dbReference type="Pfam" id="PF04940">
    <property type="entry name" value="BLUF"/>
    <property type="match status" value="1"/>
</dbReference>
<dbReference type="InterPro" id="IPR036046">
    <property type="entry name" value="Acylphosphatase-like_dom_sf"/>
</dbReference>
<evidence type="ECO:0000313" key="2">
    <source>
        <dbReference type="EMBL" id="KKM96901.1"/>
    </source>
</evidence>
<dbReference type="PROSITE" id="PS50925">
    <property type="entry name" value="BLUF"/>
    <property type="match status" value="1"/>
</dbReference>
<organism evidence="2">
    <name type="scientific">marine sediment metagenome</name>
    <dbReference type="NCBI Taxonomy" id="412755"/>
    <lineage>
        <taxon>unclassified sequences</taxon>
        <taxon>metagenomes</taxon>
        <taxon>ecological metagenomes</taxon>
    </lineage>
</organism>
<accession>A0A0F9MC24</accession>
<gene>
    <name evidence="2" type="ORF">LCGC14_1173420</name>
</gene>
<feature type="domain" description="BLUF" evidence="1">
    <location>
        <begin position="1"/>
        <end position="92"/>
    </location>
</feature>
<reference evidence="2" key="1">
    <citation type="journal article" date="2015" name="Nature">
        <title>Complex archaea that bridge the gap between prokaryotes and eukaryotes.</title>
        <authorList>
            <person name="Spang A."/>
            <person name="Saw J.H."/>
            <person name="Jorgensen S.L."/>
            <person name="Zaremba-Niedzwiedzka K."/>
            <person name="Martijn J."/>
            <person name="Lind A.E."/>
            <person name="van Eijk R."/>
            <person name="Schleper C."/>
            <person name="Guy L."/>
            <person name="Ettema T.J."/>
        </authorList>
    </citation>
    <scope>NUCLEOTIDE SEQUENCE</scope>
</reference>
<dbReference type="SUPFAM" id="SSF54975">
    <property type="entry name" value="Acylphosphatase/BLUF domain-like"/>
    <property type="match status" value="1"/>
</dbReference>
<dbReference type="EMBL" id="LAZR01005818">
    <property type="protein sequence ID" value="KKM96901.1"/>
    <property type="molecule type" value="Genomic_DNA"/>
</dbReference>
<protein>
    <recommendedName>
        <fullName evidence="1">BLUF domain-containing protein</fullName>
    </recommendedName>
</protein>
<dbReference type="AlphaFoldDB" id="A0A0F9MC24"/>